<evidence type="ECO:0000313" key="2">
    <source>
        <dbReference type="Proteomes" id="UP000465622"/>
    </source>
</evidence>
<organism evidence="1 2">
    <name type="scientific">Mycolicibacterium mageritense</name>
    <name type="common">Mycobacterium mageritense</name>
    <dbReference type="NCBI Taxonomy" id="53462"/>
    <lineage>
        <taxon>Bacteria</taxon>
        <taxon>Bacillati</taxon>
        <taxon>Actinomycetota</taxon>
        <taxon>Actinomycetes</taxon>
        <taxon>Mycobacteriales</taxon>
        <taxon>Mycobacteriaceae</taxon>
        <taxon>Mycolicibacterium</taxon>
    </lineage>
</organism>
<keyword evidence="2" id="KW-1185">Reference proteome</keyword>
<dbReference type="Proteomes" id="UP000465622">
    <property type="component" value="Chromosome"/>
</dbReference>
<accession>A0ABM7HTM8</accession>
<gene>
    <name evidence="1" type="ORF">MMAGJ_32090</name>
</gene>
<proteinExistence type="predicted"/>
<sequence length="194" mass="21651">MATIAKRHDAFAADDTPTREAQPTYLDALTFLDEFDSPADTTGVIHASHAHTTSLWVWGLQRRAAEIVSETLAAPALPALPPGLLEHINVRWHTVGNVLGRCDFRSVPLPGFDRAFESLSALYRDVYGFMHPSSDSFLEHRCDDGEDDLESVTYADVDYTPRSRTYLDVGVSINIHGRSVSRRYSDDDAETWEP</sequence>
<protein>
    <submittedName>
        <fullName evidence="1">Uncharacterized protein</fullName>
    </submittedName>
</protein>
<evidence type="ECO:0000313" key="1">
    <source>
        <dbReference type="EMBL" id="BBX33927.1"/>
    </source>
</evidence>
<name>A0ABM7HTM8_MYCME</name>
<reference evidence="1 2" key="1">
    <citation type="journal article" date="2019" name="Emerg. Microbes Infect.">
        <title>Comprehensive subspecies identification of 175 nontuberculous mycobacteria species based on 7547 genomic profiles.</title>
        <authorList>
            <person name="Matsumoto Y."/>
            <person name="Kinjo T."/>
            <person name="Motooka D."/>
            <person name="Nabeya D."/>
            <person name="Jung N."/>
            <person name="Uechi K."/>
            <person name="Horii T."/>
            <person name="Iida T."/>
            <person name="Fujita J."/>
            <person name="Nakamura S."/>
        </authorList>
    </citation>
    <scope>NUCLEOTIDE SEQUENCE [LARGE SCALE GENOMIC DNA]</scope>
    <source>
        <strain evidence="1 2">JCM 12375</strain>
    </source>
</reference>
<dbReference type="EMBL" id="AP022567">
    <property type="protein sequence ID" value="BBX33927.1"/>
    <property type="molecule type" value="Genomic_DNA"/>
</dbReference>